<feature type="compositionally biased region" description="Polar residues" evidence="1">
    <location>
        <begin position="309"/>
        <end position="322"/>
    </location>
</feature>
<comment type="caution">
    <text evidence="2">The sequence shown here is derived from an EMBL/GenBank/DDBJ whole genome shotgun (WGS) entry which is preliminary data.</text>
</comment>
<evidence type="ECO:0000313" key="3">
    <source>
        <dbReference type="Proteomes" id="UP000279259"/>
    </source>
</evidence>
<dbReference type="AlphaFoldDB" id="A0A427Y2T9"/>
<evidence type="ECO:0000313" key="2">
    <source>
        <dbReference type="EMBL" id="RSH85391.1"/>
    </source>
</evidence>
<dbReference type="EMBL" id="RSCD01000020">
    <property type="protein sequence ID" value="RSH85391.1"/>
    <property type="molecule type" value="Genomic_DNA"/>
</dbReference>
<dbReference type="OrthoDB" id="3701586at2759"/>
<accession>A0A427Y2T9</accession>
<name>A0A427Y2T9_9TREE</name>
<organism evidence="2 3">
    <name type="scientific">Saitozyma podzolica</name>
    <dbReference type="NCBI Taxonomy" id="1890683"/>
    <lineage>
        <taxon>Eukaryota</taxon>
        <taxon>Fungi</taxon>
        <taxon>Dikarya</taxon>
        <taxon>Basidiomycota</taxon>
        <taxon>Agaricomycotina</taxon>
        <taxon>Tremellomycetes</taxon>
        <taxon>Tremellales</taxon>
        <taxon>Trimorphomycetaceae</taxon>
        <taxon>Saitozyma</taxon>
    </lineage>
</organism>
<dbReference type="STRING" id="1890683.A0A427Y2T9"/>
<protein>
    <submittedName>
        <fullName evidence="2">Uncharacterized protein</fullName>
    </submittedName>
</protein>
<keyword evidence="3" id="KW-1185">Reference proteome</keyword>
<feature type="compositionally biased region" description="Polar residues" evidence="1">
    <location>
        <begin position="241"/>
        <end position="254"/>
    </location>
</feature>
<evidence type="ECO:0000256" key="1">
    <source>
        <dbReference type="SAM" id="MobiDB-lite"/>
    </source>
</evidence>
<reference evidence="2 3" key="1">
    <citation type="submission" date="2018-11" db="EMBL/GenBank/DDBJ databases">
        <title>Genome sequence of Saitozyma podzolica DSM 27192.</title>
        <authorList>
            <person name="Aliyu H."/>
            <person name="Gorte O."/>
            <person name="Ochsenreither K."/>
        </authorList>
    </citation>
    <scope>NUCLEOTIDE SEQUENCE [LARGE SCALE GENOMIC DNA]</scope>
    <source>
        <strain evidence="2 3">DSM 27192</strain>
    </source>
</reference>
<dbReference type="Proteomes" id="UP000279259">
    <property type="component" value="Unassembled WGS sequence"/>
</dbReference>
<proteinExistence type="predicted"/>
<sequence length="396" mass="42856">MSLQFKISLQQLCTTVSLLPSLTIAWQCAAKSSQLNQAHTSCRTKLWDVPAIDYSNKLTAGWPYLDVSARVKFYDGVKAGRTYSHHPLMLNVDGTFVLIHSSALQDEDSMGQEIWGGAVKCAARSSCGAVWLPLLEHSDTPPRDRSFHLPRGISSLVKGNVAGAPSFLGGLDMFNISPQAACAGPGSDLTASDVSTSVYGPILASILFTHFVSTDPVSNFTRSLSLIALVGSPATMHRRPTSTSPRHATSANVECSKSASRRSGLCTERLSDYRDTPSVSKFPRVGEPPGEFSVNRVVLKDNQRGCTLVPSSLSRDPTTAYSPGSPAEDESLQSDTAQCKEIHDWVRRGHPLTSVRIQEALEWLREGGVPAFLVTLSGKPPFSFTNARRNPVGVRR</sequence>
<feature type="region of interest" description="Disordered" evidence="1">
    <location>
        <begin position="308"/>
        <end position="334"/>
    </location>
</feature>
<feature type="region of interest" description="Disordered" evidence="1">
    <location>
        <begin position="235"/>
        <end position="254"/>
    </location>
</feature>
<gene>
    <name evidence="2" type="ORF">EHS25_004787</name>
</gene>